<reference evidence="2 3" key="2">
    <citation type="submission" date="2020-03" db="EMBL/GenBank/DDBJ databases">
        <title>Roseomonas stagni sp. nov., isolated from pond water in Japan.</title>
        <authorList>
            <person name="Furuhata K."/>
            <person name="Miyamoto H."/>
            <person name="Goto K."/>
        </authorList>
    </citation>
    <scope>NUCLEOTIDE SEQUENCE [LARGE SCALE GENOMIC DNA]</scope>
    <source>
        <strain evidence="2 3">PeD5</strain>
    </source>
</reference>
<proteinExistence type="inferred from homology"/>
<dbReference type="PIRSF" id="PIRSF017082">
    <property type="entry name" value="YflP"/>
    <property type="match status" value="1"/>
</dbReference>
<dbReference type="PANTHER" id="PTHR42928:SF5">
    <property type="entry name" value="BLR1237 PROTEIN"/>
    <property type="match status" value="1"/>
</dbReference>
<keyword evidence="3" id="KW-1185">Reference proteome</keyword>
<accession>A0A6M1LHK5</accession>
<evidence type="ECO:0000256" key="1">
    <source>
        <dbReference type="ARBA" id="ARBA00006987"/>
    </source>
</evidence>
<dbReference type="InterPro" id="IPR005064">
    <property type="entry name" value="BUG"/>
</dbReference>
<evidence type="ECO:0000313" key="2">
    <source>
        <dbReference type="EMBL" id="NGM19731.1"/>
    </source>
</evidence>
<sequence length="321" mass="33571">MQHRMGRRVALAGLAGLPLTGVAWAQGRPVRIVVPYSAGSGPDLFARRLAQGIAPRLGQAVIVDNRGGASTMLGAEHVAASPADGLTLMMTASTTFAANPHLYRRLSYDLAQFQPITMLARTRLALYASPTFATTDMAGAVALARAAPEPLHYGITGRGNSTHLTGEALKIAAGIELLDVPYRGTPAMQQGVMRGDIPLAIDGIPAWLSIARDGRVKVLAVTGEGRVGALPDVPSFAEAGLADTGQQHWYGLFAPAGLPAPVLERTHAAAVAAMADPELWQGLAHEGATIETNTPASFTAQIATEAEAWGRVIRRVGLVLE</sequence>
<reference evidence="2 3" key="1">
    <citation type="submission" date="2020-02" db="EMBL/GenBank/DDBJ databases">
        <authorList>
            <person name="Kim H.M."/>
            <person name="Jeon C.O."/>
        </authorList>
    </citation>
    <scope>NUCLEOTIDE SEQUENCE [LARGE SCALE GENOMIC DNA]</scope>
    <source>
        <strain evidence="2 3">PeD5</strain>
    </source>
</reference>
<dbReference type="Gene3D" id="3.40.190.150">
    <property type="entry name" value="Bordetella uptake gene, domain 1"/>
    <property type="match status" value="1"/>
</dbReference>
<dbReference type="PANTHER" id="PTHR42928">
    <property type="entry name" value="TRICARBOXYLATE-BINDING PROTEIN"/>
    <property type="match status" value="1"/>
</dbReference>
<name>A0A6M1LHK5_9PROT</name>
<protein>
    <submittedName>
        <fullName evidence="2">Tripartite tricarboxylate transporter substrate binding protein</fullName>
    </submittedName>
</protein>
<dbReference type="RefSeq" id="WP_164693611.1">
    <property type="nucleotide sequence ID" value="NZ_JAAIKB010000002.1"/>
</dbReference>
<evidence type="ECO:0000313" key="3">
    <source>
        <dbReference type="Proteomes" id="UP000475385"/>
    </source>
</evidence>
<comment type="caution">
    <text evidence="2">The sequence shown here is derived from an EMBL/GenBank/DDBJ whole genome shotgun (WGS) entry which is preliminary data.</text>
</comment>
<dbReference type="AlphaFoldDB" id="A0A6M1LHK5"/>
<dbReference type="Proteomes" id="UP000475385">
    <property type="component" value="Unassembled WGS sequence"/>
</dbReference>
<dbReference type="Gene3D" id="3.40.190.10">
    <property type="entry name" value="Periplasmic binding protein-like II"/>
    <property type="match status" value="1"/>
</dbReference>
<dbReference type="EMBL" id="JAAIKB010000002">
    <property type="protein sequence ID" value="NGM19731.1"/>
    <property type="molecule type" value="Genomic_DNA"/>
</dbReference>
<dbReference type="Pfam" id="PF03401">
    <property type="entry name" value="TctC"/>
    <property type="match status" value="1"/>
</dbReference>
<comment type="similarity">
    <text evidence="1">Belongs to the UPF0065 (bug) family.</text>
</comment>
<organism evidence="2 3">
    <name type="scientific">Falsiroseomonas algicola</name>
    <dbReference type="NCBI Taxonomy" id="2716930"/>
    <lineage>
        <taxon>Bacteria</taxon>
        <taxon>Pseudomonadati</taxon>
        <taxon>Pseudomonadota</taxon>
        <taxon>Alphaproteobacteria</taxon>
        <taxon>Acetobacterales</taxon>
        <taxon>Roseomonadaceae</taxon>
        <taxon>Falsiroseomonas</taxon>
    </lineage>
</organism>
<dbReference type="InterPro" id="IPR042100">
    <property type="entry name" value="Bug_dom1"/>
</dbReference>
<gene>
    <name evidence="2" type="ORF">G3576_06870</name>
</gene>